<gene>
    <name evidence="1" type="ORF">GS597_18525</name>
</gene>
<accession>A0A8K2A9V8</accession>
<proteinExistence type="predicted"/>
<dbReference type="EMBL" id="WVIC01000053">
    <property type="protein sequence ID" value="NCJ08465.1"/>
    <property type="molecule type" value="Genomic_DNA"/>
</dbReference>
<name>A0A8K2A9V8_9CYAN</name>
<comment type="caution">
    <text evidence="1">The sequence shown here is derived from an EMBL/GenBank/DDBJ whole genome shotgun (WGS) entry which is preliminary data.</text>
</comment>
<protein>
    <submittedName>
        <fullName evidence="1">Uncharacterized protein</fullName>
    </submittedName>
</protein>
<reference evidence="1" key="1">
    <citation type="submission" date="2019-12" db="EMBL/GenBank/DDBJ databases">
        <title>High-Quality draft genome sequences of three cyanobacteria isolated from the limestone walls of the Old Cathedral of Coimbra.</title>
        <authorList>
            <person name="Tiago I."/>
            <person name="Soares F."/>
            <person name="Portugal A."/>
        </authorList>
    </citation>
    <scope>NUCLEOTIDE SEQUENCE [LARGE SCALE GENOMIC DNA]</scope>
    <source>
        <strain evidence="1">C</strain>
    </source>
</reference>
<dbReference type="AlphaFoldDB" id="A0A8K2A9V8"/>
<dbReference type="Proteomes" id="UP000607397">
    <property type="component" value="Unassembled WGS sequence"/>
</dbReference>
<evidence type="ECO:0000313" key="2">
    <source>
        <dbReference type="Proteomes" id="UP000607397"/>
    </source>
</evidence>
<organism evidence="1 2">
    <name type="scientific">Petrachloros mirabilis ULC683</name>
    <dbReference type="NCBI Taxonomy" id="2781853"/>
    <lineage>
        <taxon>Bacteria</taxon>
        <taxon>Bacillati</taxon>
        <taxon>Cyanobacteriota</taxon>
        <taxon>Cyanophyceae</taxon>
        <taxon>Synechococcales</taxon>
        <taxon>Petrachlorosaceae</taxon>
        <taxon>Petrachloros</taxon>
        <taxon>Petrachloros mirabilis</taxon>
    </lineage>
</organism>
<keyword evidence="2" id="KW-1185">Reference proteome</keyword>
<sequence>MDWYNRRHSHQALDYRTPNVQYEER</sequence>
<evidence type="ECO:0000313" key="1">
    <source>
        <dbReference type="EMBL" id="NCJ08465.1"/>
    </source>
</evidence>